<proteinExistence type="predicted"/>
<keyword evidence="3" id="KW-1185">Reference proteome</keyword>
<feature type="region of interest" description="Disordered" evidence="1">
    <location>
        <begin position="125"/>
        <end position="160"/>
    </location>
</feature>
<feature type="region of interest" description="Disordered" evidence="1">
    <location>
        <begin position="1"/>
        <end position="48"/>
    </location>
</feature>
<reference evidence="2 3" key="1">
    <citation type="journal article" date="2016" name="Nat. Commun.">
        <title>Ectomycorrhizal ecology is imprinted in the genome of the dominant symbiotic fungus Cenococcum geophilum.</title>
        <authorList>
            <consortium name="DOE Joint Genome Institute"/>
            <person name="Peter M."/>
            <person name="Kohler A."/>
            <person name="Ohm R.A."/>
            <person name="Kuo A."/>
            <person name="Krutzmann J."/>
            <person name="Morin E."/>
            <person name="Arend M."/>
            <person name="Barry K.W."/>
            <person name="Binder M."/>
            <person name="Choi C."/>
            <person name="Clum A."/>
            <person name="Copeland A."/>
            <person name="Grisel N."/>
            <person name="Haridas S."/>
            <person name="Kipfer T."/>
            <person name="LaButti K."/>
            <person name="Lindquist E."/>
            <person name="Lipzen A."/>
            <person name="Maire R."/>
            <person name="Meier B."/>
            <person name="Mihaltcheva S."/>
            <person name="Molinier V."/>
            <person name="Murat C."/>
            <person name="Poggeler S."/>
            <person name="Quandt C.A."/>
            <person name="Sperisen C."/>
            <person name="Tritt A."/>
            <person name="Tisserant E."/>
            <person name="Crous P.W."/>
            <person name="Henrissat B."/>
            <person name="Nehls U."/>
            <person name="Egli S."/>
            <person name="Spatafora J.W."/>
            <person name="Grigoriev I.V."/>
            <person name="Martin F.M."/>
        </authorList>
    </citation>
    <scope>NUCLEOTIDE SEQUENCE [LARGE SCALE GENOMIC DNA]</scope>
    <source>
        <strain evidence="2 3">CBS 207.34</strain>
    </source>
</reference>
<name>A0A8E2ENZ0_9PEZI</name>
<evidence type="ECO:0000313" key="3">
    <source>
        <dbReference type="Proteomes" id="UP000250140"/>
    </source>
</evidence>
<sequence length="272" mass="29584">MEAGDNSGSAATSEQPVHEPRAQFPSQVSNTAANTATPNRDTSSAVGRANPIARAIGVMMEPRQFCEQTEPQNGYTCQPFRSNPVPQIDVARGSAGPEPRLTSLGEKYAFCEHAYSSGIHRVERQDRSAHAGVSVNSCGEGEGEREDSAAPEVKPVRPGMEVHGTRDFTAIKEMFHEEEEREFQSALDRLGNLAPTDVILEEELLRVYCTQPSIRGRVGNTLKTVSIQSQNTLGDPGGDGGVVLANEESGLLWGQLVCTYDTEIRHLYNDLR</sequence>
<feature type="compositionally biased region" description="Polar residues" evidence="1">
    <location>
        <begin position="1"/>
        <end position="15"/>
    </location>
</feature>
<feature type="compositionally biased region" description="Polar residues" evidence="1">
    <location>
        <begin position="24"/>
        <end position="45"/>
    </location>
</feature>
<dbReference type="AlphaFoldDB" id="A0A8E2ENZ0"/>
<organism evidence="2 3">
    <name type="scientific">Glonium stellatum</name>
    <dbReference type="NCBI Taxonomy" id="574774"/>
    <lineage>
        <taxon>Eukaryota</taxon>
        <taxon>Fungi</taxon>
        <taxon>Dikarya</taxon>
        <taxon>Ascomycota</taxon>
        <taxon>Pezizomycotina</taxon>
        <taxon>Dothideomycetes</taxon>
        <taxon>Pleosporomycetidae</taxon>
        <taxon>Gloniales</taxon>
        <taxon>Gloniaceae</taxon>
        <taxon>Glonium</taxon>
    </lineage>
</organism>
<protein>
    <submittedName>
        <fullName evidence="2">Uncharacterized protein</fullName>
    </submittedName>
</protein>
<accession>A0A8E2ENZ0</accession>
<evidence type="ECO:0000256" key="1">
    <source>
        <dbReference type="SAM" id="MobiDB-lite"/>
    </source>
</evidence>
<dbReference type="Proteomes" id="UP000250140">
    <property type="component" value="Unassembled WGS sequence"/>
</dbReference>
<evidence type="ECO:0000313" key="2">
    <source>
        <dbReference type="EMBL" id="OCL02232.1"/>
    </source>
</evidence>
<dbReference type="EMBL" id="KV750981">
    <property type="protein sequence ID" value="OCL02232.1"/>
    <property type="molecule type" value="Genomic_DNA"/>
</dbReference>
<gene>
    <name evidence="2" type="ORF">AOQ84DRAFT_382867</name>
</gene>